<keyword evidence="4" id="KW-1185">Reference proteome</keyword>
<dbReference type="RefSeq" id="XP_013760669.1">
    <property type="nucleotide sequence ID" value="XM_013905215.1"/>
</dbReference>
<protein>
    <recommendedName>
        <fullName evidence="5">Intraflagellar transport protein 43</fullName>
    </recommendedName>
</protein>
<gene>
    <name evidence="3" type="ORF">AMSG_02828</name>
</gene>
<dbReference type="GeneID" id="25562480"/>
<dbReference type="PANTHER" id="PTHR33724:SF1">
    <property type="entry name" value="INTRAFLAGELLAR TRANSPORT PROTEIN 43 HOMOLOG"/>
    <property type="match status" value="1"/>
</dbReference>
<evidence type="ECO:0000313" key="3">
    <source>
        <dbReference type="EMBL" id="KNC46376.1"/>
    </source>
</evidence>
<reference evidence="3 4" key="1">
    <citation type="submission" date="2010-05" db="EMBL/GenBank/DDBJ databases">
        <title>The Genome Sequence of Thecamonas trahens ATCC 50062.</title>
        <authorList>
            <consortium name="The Broad Institute Genome Sequencing Platform"/>
            <person name="Russ C."/>
            <person name="Cuomo C."/>
            <person name="Shea T."/>
            <person name="Young S.K."/>
            <person name="Zeng Q."/>
            <person name="Koehrsen M."/>
            <person name="Haas B."/>
            <person name="Borodovsky M."/>
            <person name="Guigo R."/>
            <person name="Alvarado L."/>
            <person name="Berlin A."/>
            <person name="Bochicchio J."/>
            <person name="Borenstein D."/>
            <person name="Chapman S."/>
            <person name="Chen Z."/>
            <person name="Freedman E."/>
            <person name="Gellesch M."/>
            <person name="Goldberg J."/>
            <person name="Griggs A."/>
            <person name="Gujja S."/>
            <person name="Heilman E."/>
            <person name="Heiman D."/>
            <person name="Hepburn T."/>
            <person name="Howarth C."/>
            <person name="Jen D."/>
            <person name="Larson L."/>
            <person name="Mehta T."/>
            <person name="Park D."/>
            <person name="Pearson M."/>
            <person name="Roberts A."/>
            <person name="Saif S."/>
            <person name="Shenoy N."/>
            <person name="Sisk P."/>
            <person name="Stolte C."/>
            <person name="Sykes S."/>
            <person name="Thomson T."/>
            <person name="Walk T."/>
            <person name="White J."/>
            <person name="Yandava C."/>
            <person name="Burger G."/>
            <person name="Gray M.W."/>
            <person name="Holland P.W.H."/>
            <person name="King N."/>
            <person name="Lang F.B.F."/>
            <person name="Roger A.J."/>
            <person name="Ruiz-Trillo I."/>
            <person name="Lander E."/>
            <person name="Nusbaum C."/>
        </authorList>
    </citation>
    <scope>NUCLEOTIDE SEQUENCE [LARGE SCALE GENOMIC DNA]</scope>
    <source>
        <strain evidence="3 4">ATCC 50062</strain>
    </source>
</reference>
<organism evidence="3 4">
    <name type="scientific">Thecamonas trahens ATCC 50062</name>
    <dbReference type="NCBI Taxonomy" id="461836"/>
    <lineage>
        <taxon>Eukaryota</taxon>
        <taxon>Apusozoa</taxon>
        <taxon>Apusomonadida</taxon>
        <taxon>Apusomonadidae</taxon>
        <taxon>Thecamonas</taxon>
    </lineage>
</organism>
<name>A0A0L0D2F7_THETB</name>
<dbReference type="Proteomes" id="UP000054408">
    <property type="component" value="Unassembled WGS sequence"/>
</dbReference>
<evidence type="ECO:0000313" key="4">
    <source>
        <dbReference type="Proteomes" id="UP000054408"/>
    </source>
</evidence>
<dbReference type="GO" id="GO:0030991">
    <property type="term" value="C:intraciliary transport particle A"/>
    <property type="evidence" value="ECO:0007669"/>
    <property type="project" value="InterPro"/>
</dbReference>
<dbReference type="GO" id="GO:0035721">
    <property type="term" value="P:intraciliary retrograde transport"/>
    <property type="evidence" value="ECO:0007669"/>
    <property type="project" value="TreeGrafter"/>
</dbReference>
<proteinExistence type="predicted"/>
<dbReference type="STRING" id="461836.A0A0L0D2F7"/>
<evidence type="ECO:0000256" key="1">
    <source>
        <dbReference type="ARBA" id="ARBA00022794"/>
    </source>
</evidence>
<feature type="compositionally biased region" description="Low complexity" evidence="2">
    <location>
        <begin position="28"/>
        <end position="39"/>
    </location>
</feature>
<sequence>MSTQDSIFADAPAGPTGRRRGRRREGAEAAAAGAAAVLGEAGGKRPGAPSTGWGQNEPLRKRGNVDALFGSRAANEDVAFGAAVEEESVSTDDGVAIPDLEDVQREERMGALAQAPTMAAAPVQSIDELDLHAGKLSHVAIPDPDLDLSLLTDALMPLEAVQDPEAAWDWASLFRHVSNEISQEAAHKAGAAARAAASTDEGVSALAAGTSDGNMFALE</sequence>
<keyword evidence="1" id="KW-0970">Cilium biogenesis/degradation</keyword>
<dbReference type="EMBL" id="GL349442">
    <property type="protein sequence ID" value="KNC46376.1"/>
    <property type="molecule type" value="Genomic_DNA"/>
</dbReference>
<dbReference type="InterPro" id="IPR029302">
    <property type="entry name" value="IFT43"/>
</dbReference>
<accession>A0A0L0D2F7</accession>
<dbReference type="AlphaFoldDB" id="A0A0L0D2F7"/>
<dbReference type="PANTHER" id="PTHR33724">
    <property type="entry name" value="INTRAFLAGELLAR TRANSPORT PROTEIN 43 HOMOLOG"/>
    <property type="match status" value="1"/>
</dbReference>
<evidence type="ECO:0008006" key="5">
    <source>
        <dbReference type="Google" id="ProtNLM"/>
    </source>
</evidence>
<dbReference type="Pfam" id="PF15305">
    <property type="entry name" value="IFT43"/>
    <property type="match status" value="1"/>
</dbReference>
<feature type="region of interest" description="Disordered" evidence="2">
    <location>
        <begin position="1"/>
        <end position="59"/>
    </location>
</feature>
<evidence type="ECO:0000256" key="2">
    <source>
        <dbReference type="SAM" id="MobiDB-lite"/>
    </source>
</evidence>
<dbReference type="GO" id="GO:0005929">
    <property type="term" value="C:cilium"/>
    <property type="evidence" value="ECO:0007669"/>
    <property type="project" value="TreeGrafter"/>
</dbReference>